<dbReference type="InterPro" id="IPR013926">
    <property type="entry name" value="CGI121/TPRKB"/>
</dbReference>
<comment type="similarity">
    <text evidence="1">Belongs to the CGI121/TPRKB family.</text>
</comment>
<accession>F0T668</accession>
<gene>
    <name evidence="2" type="ordered locus">Metbo_2362</name>
</gene>
<dbReference type="OrthoDB" id="69587at2157"/>
<protein>
    <recommendedName>
        <fullName evidence="4">KEOPS complex Cgi121-like subunit</fullName>
    </recommendedName>
</protein>
<dbReference type="EMBL" id="CP002551">
    <property type="protein sequence ID" value="ADZ10575.1"/>
    <property type="molecule type" value="Genomic_DNA"/>
</dbReference>
<evidence type="ECO:0000256" key="1">
    <source>
        <dbReference type="ARBA" id="ARBA00005546"/>
    </source>
</evidence>
<dbReference type="STRING" id="877455.Metbo_2362"/>
<dbReference type="RefSeq" id="WP_013645926.1">
    <property type="nucleotide sequence ID" value="NC_015216.1"/>
</dbReference>
<dbReference type="eggNOG" id="arCOG02197">
    <property type="taxonomic scope" value="Archaea"/>
</dbReference>
<dbReference type="Proteomes" id="UP000007490">
    <property type="component" value="Chromosome"/>
</dbReference>
<dbReference type="InterPro" id="IPR036504">
    <property type="entry name" value="CGI121/TPRKB_sf"/>
</dbReference>
<reference evidence="2 3" key="2">
    <citation type="journal article" date="2014" name="Int. J. Syst. Evol. Microbiol.">
        <title>Methanobacterium paludis sp. nov. and a novel strain of Methanobacterium lacus isolated from northern peatlands.</title>
        <authorList>
            <person name="Cadillo-Quiroz H."/>
            <person name="Brauer S.L."/>
            <person name="Goodson N."/>
            <person name="Yavitt J.B."/>
            <person name="Zinder S.H."/>
        </authorList>
    </citation>
    <scope>NUCLEOTIDE SEQUENCE [LARGE SCALE GENOMIC DNA]</scope>
    <source>
        <strain evidence="2 3">AL-21</strain>
    </source>
</reference>
<dbReference type="AlphaFoldDB" id="F0T668"/>
<proteinExistence type="inferred from homology"/>
<dbReference type="SUPFAM" id="SSF143870">
    <property type="entry name" value="PF0523-like"/>
    <property type="match status" value="1"/>
</dbReference>
<dbReference type="KEGG" id="mel:Metbo_2362"/>
<dbReference type="HOGENOM" id="CLU_103619_0_0_2"/>
<evidence type="ECO:0000313" key="2">
    <source>
        <dbReference type="EMBL" id="ADZ10575.1"/>
    </source>
</evidence>
<reference evidence="3" key="1">
    <citation type="submission" date="2011-02" db="EMBL/GenBank/DDBJ databases">
        <title>Complete sequence of Methanobacterium sp. AL-21.</title>
        <authorList>
            <consortium name="US DOE Joint Genome Institute"/>
            <person name="Lucas S."/>
            <person name="Copeland A."/>
            <person name="Lapidus A."/>
            <person name="Cheng J.-F."/>
            <person name="Goodwin L."/>
            <person name="Pitluck S."/>
            <person name="Chertkov O."/>
            <person name="Detter J.C."/>
            <person name="Han C."/>
            <person name="Tapia R."/>
            <person name="Land M."/>
            <person name="Hauser L."/>
            <person name="Kyrpides N."/>
            <person name="Ivanova N."/>
            <person name="Mikhailova N."/>
            <person name="Pagani I."/>
            <person name="Cadillo-Quiroz H."/>
            <person name="Imachi H."/>
            <person name="Zinder S."/>
            <person name="Liu W."/>
            <person name="Woyke T."/>
        </authorList>
    </citation>
    <scope>NUCLEOTIDE SEQUENCE [LARGE SCALE GENOMIC DNA]</scope>
    <source>
        <strain evidence="3">AL-21</strain>
    </source>
</reference>
<evidence type="ECO:0000313" key="3">
    <source>
        <dbReference type="Proteomes" id="UP000007490"/>
    </source>
</evidence>
<name>F0T668_METLA</name>
<dbReference type="NCBIfam" id="NF011465">
    <property type="entry name" value="PRK14886.1-1"/>
    <property type="match status" value="1"/>
</dbReference>
<dbReference type="Pfam" id="PF08617">
    <property type="entry name" value="CGI-121"/>
    <property type="match status" value="1"/>
</dbReference>
<keyword evidence="3" id="KW-1185">Reference proteome</keyword>
<evidence type="ECO:0008006" key="4">
    <source>
        <dbReference type="Google" id="ProtNLM"/>
    </source>
</evidence>
<sequence length="173" mass="19260">MNNKTSEEIDTKRIQIAGFKSDLTNFKAVMEELKLNYSGCVIQLMDADAVAGVQHVLNSTVHAIKSFSRNENIASDMGLEICVRTSGQRQISQAIKMLGIRNGKMNICAVAMDCKSDIMEDLVNILGLRDDHVLEPDTDKLRSIYKISDTQLKTNPDITKILMEKTALLIIDT</sequence>
<organism evidence="2 3">
    <name type="scientific">Methanobacterium lacus (strain AL-21)</name>
    <dbReference type="NCBI Taxonomy" id="877455"/>
    <lineage>
        <taxon>Archaea</taxon>
        <taxon>Methanobacteriati</taxon>
        <taxon>Methanobacteriota</taxon>
        <taxon>Methanomada group</taxon>
        <taxon>Methanobacteria</taxon>
        <taxon>Methanobacteriales</taxon>
        <taxon>Methanobacteriaceae</taxon>
        <taxon>Methanobacterium</taxon>
    </lineage>
</organism>
<dbReference type="GeneID" id="10278828"/>
<dbReference type="Gene3D" id="3.30.2380.10">
    <property type="entry name" value="CGI121/TPRKB"/>
    <property type="match status" value="1"/>
</dbReference>